<dbReference type="Pfam" id="PF13609">
    <property type="entry name" value="Porin_4"/>
    <property type="match status" value="1"/>
</dbReference>
<dbReference type="GO" id="GO:0015288">
    <property type="term" value="F:porin activity"/>
    <property type="evidence" value="ECO:0007669"/>
    <property type="project" value="UniProtKB-KW"/>
</dbReference>
<keyword evidence="7" id="KW-0406">Ion transport</keyword>
<evidence type="ECO:0000256" key="7">
    <source>
        <dbReference type="ARBA" id="ARBA00023065"/>
    </source>
</evidence>
<proteinExistence type="predicted"/>
<dbReference type="Gene3D" id="2.40.160.10">
    <property type="entry name" value="Porin"/>
    <property type="match status" value="1"/>
</dbReference>
<evidence type="ECO:0000256" key="2">
    <source>
        <dbReference type="ARBA" id="ARBA00011233"/>
    </source>
</evidence>
<dbReference type="CDD" id="cd00342">
    <property type="entry name" value="gram_neg_porins"/>
    <property type="match status" value="1"/>
</dbReference>
<evidence type="ECO:0000256" key="1">
    <source>
        <dbReference type="ARBA" id="ARBA00004571"/>
    </source>
</evidence>
<evidence type="ECO:0000256" key="9">
    <source>
        <dbReference type="ARBA" id="ARBA00023136"/>
    </source>
</evidence>
<gene>
    <name evidence="13" type="ORF">BA896_002060</name>
</gene>
<dbReference type="InterPro" id="IPR002299">
    <property type="entry name" value="Porin_Neis"/>
</dbReference>
<protein>
    <submittedName>
        <fullName evidence="13">Porin</fullName>
    </submittedName>
</protein>
<dbReference type="PANTHER" id="PTHR34501">
    <property type="entry name" value="PROTEIN YDDL-RELATED"/>
    <property type="match status" value="1"/>
</dbReference>
<name>A0A1E8PNQ9_9BURK</name>
<dbReference type="Proteomes" id="UP000092634">
    <property type="component" value="Unassembled WGS sequence"/>
</dbReference>
<dbReference type="EMBL" id="MAQB02000001">
    <property type="protein sequence ID" value="OFJ47946.1"/>
    <property type="molecule type" value="Genomic_DNA"/>
</dbReference>
<dbReference type="InterPro" id="IPR001702">
    <property type="entry name" value="Porin_Gram-ve"/>
</dbReference>
<evidence type="ECO:0000313" key="14">
    <source>
        <dbReference type="Proteomes" id="UP000092634"/>
    </source>
</evidence>
<dbReference type="AlphaFoldDB" id="A0A1E8PNQ9"/>
<comment type="caution">
    <text evidence="13">The sequence shown here is derived from an EMBL/GenBank/DDBJ whole genome shotgun (WGS) entry which is preliminary data.</text>
</comment>
<comment type="subunit">
    <text evidence="2">Homotrimer.</text>
</comment>
<keyword evidence="4" id="KW-1134">Transmembrane beta strand</keyword>
<dbReference type="SUPFAM" id="SSF56935">
    <property type="entry name" value="Porins"/>
    <property type="match status" value="1"/>
</dbReference>
<organism evidence="13 14">
    <name type="scientific">Janthinobacterium lividum</name>
    <dbReference type="NCBI Taxonomy" id="29581"/>
    <lineage>
        <taxon>Bacteria</taxon>
        <taxon>Pseudomonadati</taxon>
        <taxon>Pseudomonadota</taxon>
        <taxon>Betaproteobacteria</taxon>
        <taxon>Burkholderiales</taxon>
        <taxon>Oxalobacteraceae</taxon>
        <taxon>Janthinobacterium</taxon>
    </lineage>
</organism>
<keyword evidence="8" id="KW-0626">Porin</keyword>
<dbReference type="InterPro" id="IPR033900">
    <property type="entry name" value="Gram_neg_porin_domain"/>
</dbReference>
<dbReference type="GO" id="GO:0009279">
    <property type="term" value="C:cell outer membrane"/>
    <property type="evidence" value="ECO:0007669"/>
    <property type="project" value="UniProtKB-SubCell"/>
</dbReference>
<dbReference type="InterPro" id="IPR050298">
    <property type="entry name" value="Gram-neg_bact_OMP"/>
</dbReference>
<evidence type="ECO:0000256" key="6">
    <source>
        <dbReference type="ARBA" id="ARBA00022729"/>
    </source>
</evidence>
<feature type="chain" id="PRO_5009214498" evidence="11">
    <location>
        <begin position="24"/>
        <end position="334"/>
    </location>
</feature>
<keyword evidence="10" id="KW-0998">Cell outer membrane</keyword>
<comment type="subcellular location">
    <subcellularLocation>
        <location evidence="1">Cell outer membrane</location>
        <topology evidence="1">Multi-pass membrane protein</topology>
    </subcellularLocation>
</comment>
<keyword evidence="5" id="KW-0812">Transmembrane</keyword>
<evidence type="ECO:0000313" key="13">
    <source>
        <dbReference type="EMBL" id="OFJ47946.1"/>
    </source>
</evidence>
<evidence type="ECO:0000259" key="12">
    <source>
        <dbReference type="Pfam" id="PF13609"/>
    </source>
</evidence>
<dbReference type="InterPro" id="IPR023614">
    <property type="entry name" value="Porin_dom_sf"/>
</dbReference>
<evidence type="ECO:0000256" key="11">
    <source>
        <dbReference type="SAM" id="SignalP"/>
    </source>
</evidence>
<dbReference type="PRINTS" id="PR00182">
    <property type="entry name" value="ECOLNEIPORIN"/>
</dbReference>
<feature type="signal peptide" evidence="11">
    <location>
        <begin position="1"/>
        <end position="23"/>
    </location>
</feature>
<evidence type="ECO:0000256" key="5">
    <source>
        <dbReference type="ARBA" id="ARBA00022692"/>
    </source>
</evidence>
<keyword evidence="9" id="KW-0472">Membrane</keyword>
<keyword evidence="3" id="KW-0813">Transport</keyword>
<accession>A0A1E8PNQ9</accession>
<evidence type="ECO:0000256" key="3">
    <source>
        <dbReference type="ARBA" id="ARBA00022448"/>
    </source>
</evidence>
<feature type="domain" description="Porin" evidence="12">
    <location>
        <begin position="9"/>
        <end position="321"/>
    </location>
</feature>
<evidence type="ECO:0000256" key="8">
    <source>
        <dbReference type="ARBA" id="ARBA00023114"/>
    </source>
</evidence>
<evidence type="ECO:0000256" key="10">
    <source>
        <dbReference type="ARBA" id="ARBA00023237"/>
    </source>
</evidence>
<dbReference type="PANTHER" id="PTHR34501:SF9">
    <property type="entry name" value="MAJOR OUTER MEMBRANE PROTEIN P.IA"/>
    <property type="match status" value="1"/>
</dbReference>
<sequence length="334" mass="35204">MSSEKITLAALIIGTFAAATAQAQSNVTVYGVVDLGIAKTTGAAMLERENQASRIGFKGTEDLGSGLKAIFNLEGEFKGDTGAQASTNTLFDRQAWVGLTGDFGTVYLGRTKDLIDGTLARVDPFNTYGVIGKINEPVMRGGQSPNGAQAIPATSVVGVSRVSNAVTYNSPSFSGFVVSGQYVASEIKDADSGFSVVATYDQGPVSAHAGYQKKVQSVANAAAEPKLWIVGGGYKFGPAKVTFDYSKADTDVAATGDFKSYLLGLAYDIGGGAIKVSYVKQKQDSRTVSGKETAKAYGLGYDYPLSKRTAVYVYGGRDQFSEKSMYQLGMTHKF</sequence>
<reference evidence="13 14" key="1">
    <citation type="submission" date="2016-10" db="EMBL/GenBank/DDBJ databases">
        <title>Updated version of Genome Assembly of Janthinobacterium lividum ERGS5:01.</title>
        <authorList>
            <person name="Kumar R."/>
            <person name="Acharya V."/>
            <person name="Singh D."/>
        </authorList>
    </citation>
    <scope>NUCLEOTIDE SEQUENCE [LARGE SCALE GENOMIC DNA]</scope>
    <source>
        <strain evidence="13 14">ERGS5:01</strain>
    </source>
</reference>
<dbReference type="PRINTS" id="PR00184">
    <property type="entry name" value="NEISSPPORIN"/>
</dbReference>
<evidence type="ECO:0000256" key="4">
    <source>
        <dbReference type="ARBA" id="ARBA00022452"/>
    </source>
</evidence>
<dbReference type="GO" id="GO:0046930">
    <property type="term" value="C:pore complex"/>
    <property type="evidence" value="ECO:0007669"/>
    <property type="project" value="UniProtKB-KW"/>
</dbReference>
<keyword evidence="6 11" id="KW-0732">Signal</keyword>
<dbReference type="GO" id="GO:0034220">
    <property type="term" value="P:monoatomic ion transmembrane transport"/>
    <property type="evidence" value="ECO:0007669"/>
    <property type="project" value="InterPro"/>
</dbReference>